<dbReference type="GO" id="GO:0003676">
    <property type="term" value="F:nucleic acid binding"/>
    <property type="evidence" value="ECO:0007669"/>
    <property type="project" value="InterPro"/>
</dbReference>
<evidence type="ECO:0000256" key="4">
    <source>
        <dbReference type="ARBA" id="ARBA00022801"/>
    </source>
</evidence>
<sequence length="566" mass="63678">MQLSLRKKIWQVRHTENSDSILEVLLANRQINNAEDFLEPDFETGLHNPFLMNEMQQAVDLLRRVRKDQQRLMIVGDYDADGITGTALLYETFRAIGIKQIMCRLPHRVHDGYGFQSHITKEAIRDKVDVIVTVDNGVSSLDAIAFAKEHGISVIVCDHHTIPETLPEADAILHPRREGEHYPFHELTGVGVAYKLAQALCPRLMASKDAERFLKWSLDLVAIGTVADCATVTGENRILIKYGLVVIEKTRRPGLRNMLNLCLGSHPSYDSALIGFRIAPRLNAAGRISSPDTSLKLLTTRDLAEAERMAHELQDLNAKRQEQTVQAVHQAKDFLQDDLLQEKILIARHRSWHPGIIGLIAGRLTEEFHRPSIIFHDGEDGTLVASARSTEHFNIIEAISRQKDLLLRFGGHSQAAGCSIARENYDTFCRRMKTLANASLSEEQLFPIVDIDCELAPEHMSLAVKQQIDRLEPYGIGNVRPVFLLRNVRVQRLHPVGRTGAHLQIWVESAQKTIKGIAFQQGGLAQELSQGDLVDIACHLQENNWNGTHSLEIEVVDIQQRSERSE</sequence>
<dbReference type="SUPFAM" id="SSF64182">
    <property type="entry name" value="DHH phosphoesterases"/>
    <property type="match status" value="1"/>
</dbReference>
<dbReference type="InterPro" id="IPR051673">
    <property type="entry name" value="SSDNA_exonuclease_RecJ"/>
</dbReference>
<dbReference type="InterPro" id="IPR003156">
    <property type="entry name" value="DHHA1_dom"/>
</dbReference>
<dbReference type="InterPro" id="IPR041122">
    <property type="entry name" value="RecJ_OB"/>
</dbReference>
<dbReference type="EMBL" id="PDPS01000020">
    <property type="protein sequence ID" value="PID59087.1"/>
    <property type="molecule type" value="Genomic_DNA"/>
</dbReference>
<protein>
    <recommendedName>
        <fullName evidence="2">Single-stranded-DNA-specific exonuclease RecJ</fullName>
    </recommendedName>
</protein>
<evidence type="ECO:0000256" key="2">
    <source>
        <dbReference type="ARBA" id="ARBA00019841"/>
    </source>
</evidence>
<comment type="similarity">
    <text evidence="1">Belongs to the RecJ family.</text>
</comment>
<feature type="domain" description="DHHA1" evidence="7">
    <location>
        <begin position="342"/>
        <end position="435"/>
    </location>
</feature>
<dbReference type="GO" id="GO:0006310">
    <property type="term" value="P:DNA recombination"/>
    <property type="evidence" value="ECO:0007669"/>
    <property type="project" value="InterPro"/>
</dbReference>
<dbReference type="InterPro" id="IPR001667">
    <property type="entry name" value="DDH_dom"/>
</dbReference>
<keyword evidence="4" id="KW-0378">Hydrolase</keyword>
<evidence type="ECO:0000256" key="1">
    <source>
        <dbReference type="ARBA" id="ARBA00005915"/>
    </source>
</evidence>
<gene>
    <name evidence="9" type="primary">recJ</name>
    <name evidence="9" type="ORF">CSB45_01385</name>
</gene>
<dbReference type="GO" id="GO:0008409">
    <property type="term" value="F:5'-3' exonuclease activity"/>
    <property type="evidence" value="ECO:0007669"/>
    <property type="project" value="InterPro"/>
</dbReference>
<keyword evidence="3" id="KW-0540">Nuclease</keyword>
<dbReference type="Gene3D" id="3.90.1640.30">
    <property type="match status" value="1"/>
</dbReference>
<evidence type="ECO:0000259" key="7">
    <source>
        <dbReference type="Pfam" id="PF02272"/>
    </source>
</evidence>
<evidence type="ECO:0000259" key="8">
    <source>
        <dbReference type="Pfam" id="PF17768"/>
    </source>
</evidence>
<reference evidence="9 10" key="1">
    <citation type="submission" date="2017-10" db="EMBL/GenBank/DDBJ databases">
        <title>Novel microbial diversity and functional potential in the marine mammal oral microbiome.</title>
        <authorList>
            <person name="Dudek N.K."/>
            <person name="Sun C.L."/>
            <person name="Burstein D."/>
            <person name="Kantor R.S."/>
            <person name="Aliaga Goltsman D.S."/>
            <person name="Bik E.M."/>
            <person name="Thomas B.C."/>
            <person name="Banfield J.F."/>
            <person name="Relman D.A."/>
        </authorList>
    </citation>
    <scope>NUCLEOTIDE SEQUENCE [LARGE SCALE GENOMIC DNA]</scope>
    <source>
        <strain evidence="9">DOLZORAL124_49_17</strain>
    </source>
</reference>
<dbReference type="AlphaFoldDB" id="A0A2G6EAV5"/>
<accession>A0A2G6EAV5</accession>
<dbReference type="Pfam" id="PF01368">
    <property type="entry name" value="DHH"/>
    <property type="match status" value="1"/>
</dbReference>
<dbReference type="NCBIfam" id="TIGR00644">
    <property type="entry name" value="recJ"/>
    <property type="match status" value="1"/>
</dbReference>
<dbReference type="Pfam" id="PF02272">
    <property type="entry name" value="DHHA1"/>
    <property type="match status" value="1"/>
</dbReference>
<evidence type="ECO:0000313" key="9">
    <source>
        <dbReference type="EMBL" id="PID59087.1"/>
    </source>
</evidence>
<evidence type="ECO:0000313" key="10">
    <source>
        <dbReference type="Proteomes" id="UP000229740"/>
    </source>
</evidence>
<dbReference type="InterPro" id="IPR038763">
    <property type="entry name" value="DHH_sf"/>
</dbReference>
<dbReference type="Gene3D" id="3.10.310.30">
    <property type="match status" value="1"/>
</dbReference>
<evidence type="ECO:0000256" key="3">
    <source>
        <dbReference type="ARBA" id="ARBA00022722"/>
    </source>
</evidence>
<dbReference type="InterPro" id="IPR004610">
    <property type="entry name" value="RecJ"/>
</dbReference>
<dbReference type="PANTHER" id="PTHR30255:SF2">
    <property type="entry name" value="SINGLE-STRANDED-DNA-SPECIFIC EXONUCLEASE RECJ"/>
    <property type="match status" value="1"/>
</dbReference>
<feature type="domain" description="DDH" evidence="6">
    <location>
        <begin position="72"/>
        <end position="225"/>
    </location>
</feature>
<name>A0A2G6EAV5_9BACT</name>
<evidence type="ECO:0000259" key="6">
    <source>
        <dbReference type="Pfam" id="PF01368"/>
    </source>
</evidence>
<evidence type="ECO:0000256" key="5">
    <source>
        <dbReference type="ARBA" id="ARBA00022839"/>
    </source>
</evidence>
<dbReference type="GO" id="GO:0006281">
    <property type="term" value="P:DNA repair"/>
    <property type="evidence" value="ECO:0007669"/>
    <property type="project" value="InterPro"/>
</dbReference>
<proteinExistence type="inferred from homology"/>
<dbReference type="Proteomes" id="UP000229740">
    <property type="component" value="Unassembled WGS sequence"/>
</dbReference>
<organism evidence="9 10">
    <name type="scientific">candidate division KSB3 bacterium</name>
    <dbReference type="NCBI Taxonomy" id="2044937"/>
    <lineage>
        <taxon>Bacteria</taxon>
        <taxon>candidate division KSB3</taxon>
    </lineage>
</organism>
<dbReference type="Pfam" id="PF17768">
    <property type="entry name" value="RecJ_OB"/>
    <property type="match status" value="1"/>
</dbReference>
<keyword evidence="5 9" id="KW-0269">Exonuclease</keyword>
<feature type="domain" description="RecJ OB" evidence="8">
    <location>
        <begin position="451"/>
        <end position="557"/>
    </location>
</feature>
<dbReference type="PANTHER" id="PTHR30255">
    <property type="entry name" value="SINGLE-STRANDED-DNA-SPECIFIC EXONUCLEASE RECJ"/>
    <property type="match status" value="1"/>
</dbReference>
<comment type="caution">
    <text evidence="9">The sequence shown here is derived from an EMBL/GenBank/DDBJ whole genome shotgun (WGS) entry which is preliminary data.</text>
</comment>